<protein>
    <submittedName>
        <fullName evidence="2">Uncharacterized protein</fullName>
    </submittedName>
</protein>
<comment type="caution">
    <text evidence="2">The sequence shown here is derived from an EMBL/GenBank/DDBJ whole genome shotgun (WGS) entry which is preliminary data.</text>
</comment>
<feature type="transmembrane region" description="Helical" evidence="1">
    <location>
        <begin position="48"/>
        <end position="69"/>
    </location>
</feature>
<evidence type="ECO:0000313" key="2">
    <source>
        <dbReference type="EMBL" id="RQH50220.1"/>
    </source>
</evidence>
<evidence type="ECO:0000313" key="3">
    <source>
        <dbReference type="Proteomes" id="UP000269154"/>
    </source>
</evidence>
<keyword evidence="1" id="KW-0812">Transmembrane</keyword>
<name>A0A3N6P720_9CYAN</name>
<dbReference type="AlphaFoldDB" id="A0A3N6P720"/>
<evidence type="ECO:0000256" key="1">
    <source>
        <dbReference type="SAM" id="Phobius"/>
    </source>
</evidence>
<dbReference type="EMBL" id="RCBY01000024">
    <property type="protein sequence ID" value="RQH50220.1"/>
    <property type="molecule type" value="Genomic_DNA"/>
</dbReference>
<organism evidence="2 3">
    <name type="scientific">Okeania hirsuta</name>
    <dbReference type="NCBI Taxonomy" id="1458930"/>
    <lineage>
        <taxon>Bacteria</taxon>
        <taxon>Bacillati</taxon>
        <taxon>Cyanobacteriota</taxon>
        <taxon>Cyanophyceae</taxon>
        <taxon>Oscillatoriophycideae</taxon>
        <taxon>Oscillatoriales</taxon>
        <taxon>Microcoleaceae</taxon>
        <taxon>Okeania</taxon>
    </lineage>
</organism>
<keyword evidence="1" id="KW-0472">Membrane</keyword>
<gene>
    <name evidence="2" type="ORF">D5R40_06570</name>
</gene>
<sequence length="76" mass="8955">MEIIEEVVVKIVPRFFCHNHPKILALCSCLDRNRRTFLDKKKLKPISVSALIFNQQALITILQIVYLIFSTNKYYD</sequence>
<keyword evidence="1" id="KW-1133">Transmembrane helix</keyword>
<accession>A0A3N6P720</accession>
<proteinExistence type="predicted"/>
<reference evidence="2 3" key="1">
    <citation type="journal article" date="2018" name="ACS Chem. Biol.">
        <title>Ketoreductase domain dysfunction expands chemodiversity: malyngamide biosynthesis in the cyanobacterium Okeania hirsuta.</title>
        <authorList>
            <person name="Moss N.A."/>
            <person name="Leao T."/>
            <person name="Rankin M."/>
            <person name="McCullough T.M."/>
            <person name="Qu P."/>
            <person name="Korobeynikov A."/>
            <person name="Smith J.L."/>
            <person name="Gerwick L."/>
            <person name="Gerwick W.H."/>
        </authorList>
    </citation>
    <scope>NUCLEOTIDE SEQUENCE [LARGE SCALE GENOMIC DNA]</scope>
    <source>
        <strain evidence="2 3">PAB10Feb10-1</strain>
    </source>
</reference>
<keyword evidence="3" id="KW-1185">Reference proteome</keyword>
<dbReference type="Proteomes" id="UP000269154">
    <property type="component" value="Unassembled WGS sequence"/>
</dbReference>